<dbReference type="GO" id="GO:0003735">
    <property type="term" value="F:structural constituent of ribosome"/>
    <property type="evidence" value="ECO:0007669"/>
    <property type="project" value="InterPro"/>
</dbReference>
<gene>
    <name evidence="5" type="primary">RPS1</name>
    <name evidence="5" type="ORF">EHP00_1641</name>
</gene>
<name>A0A1W0E9H0_9MICR</name>
<comment type="caution">
    <text evidence="5">The sequence shown here is derived from an EMBL/GenBank/DDBJ whole genome shotgun (WGS) entry which is preliminary data.</text>
</comment>
<dbReference type="Proteomes" id="UP000192758">
    <property type="component" value="Unassembled WGS sequence"/>
</dbReference>
<dbReference type="GO" id="GO:1990904">
    <property type="term" value="C:ribonucleoprotein complex"/>
    <property type="evidence" value="ECO:0007669"/>
    <property type="project" value="UniProtKB-KW"/>
</dbReference>
<organism evidence="5 6">
    <name type="scientific">Ecytonucleospora hepatopenaei</name>
    <dbReference type="NCBI Taxonomy" id="646526"/>
    <lineage>
        <taxon>Eukaryota</taxon>
        <taxon>Fungi</taxon>
        <taxon>Fungi incertae sedis</taxon>
        <taxon>Microsporidia</taxon>
        <taxon>Enterocytozoonidae</taxon>
        <taxon>Ecytonucleospora</taxon>
    </lineage>
</organism>
<dbReference type="PANTHER" id="PTHR11830">
    <property type="entry name" value="40S RIBOSOMAL PROTEIN S3A"/>
    <property type="match status" value="1"/>
</dbReference>
<evidence type="ECO:0000256" key="2">
    <source>
        <dbReference type="ARBA" id="ARBA00022980"/>
    </source>
</evidence>
<dbReference type="InterPro" id="IPR001593">
    <property type="entry name" value="Ribosomal_eS1"/>
</dbReference>
<evidence type="ECO:0000313" key="5">
    <source>
        <dbReference type="EMBL" id="OQS55809.1"/>
    </source>
</evidence>
<reference evidence="5 6" key="1">
    <citation type="journal article" date="2017" name="Environ. Microbiol.">
        <title>Decay of the glycolytic pathway and adaptation to intranuclear parasitism within Enterocytozoonidae microsporidia.</title>
        <authorList>
            <person name="Wiredu Boakye D."/>
            <person name="Jaroenlak P."/>
            <person name="Prachumwat A."/>
            <person name="Williams T.A."/>
            <person name="Bateman K.S."/>
            <person name="Itsathitphaisarn O."/>
            <person name="Sritunyalucksana K."/>
            <person name="Paszkiewicz K.H."/>
            <person name="Moore K.A."/>
            <person name="Stentiford G.D."/>
            <person name="Williams B.A."/>
        </authorList>
    </citation>
    <scope>NUCLEOTIDE SEQUENCE [LARGE SCALE GENOMIC DNA]</scope>
    <source>
        <strain evidence="5 6">TH1</strain>
    </source>
</reference>
<evidence type="ECO:0000313" key="6">
    <source>
        <dbReference type="Proteomes" id="UP000192758"/>
    </source>
</evidence>
<accession>A0A1W0E9H0</accession>
<keyword evidence="2" id="KW-0689">Ribosomal protein</keyword>
<evidence type="ECO:0000256" key="1">
    <source>
        <dbReference type="ARBA" id="ARBA00022490"/>
    </source>
</evidence>
<sequence>MAIRAAGSYVSKSKGARKGRKQLKENRFNKLKFFNLTSKLFPVTNHGTTSHPKVRSRQDLNPFLVGRTFKVNQGDLESANPADAHNSPRYFKFKVNKVQGNDCCSVFDGMEMTRDKVAGLIRKWHTLITYSNEITTKDGSTWRVFVNAVTKRKSESSLKHYAKASEVKEIRKSIDETIQKNLNNVEVEKLVKLLSTDTVVREVETNAAKIYPVNAMITKVKAVKNMQCIVRKEEKEEENEFKEEL</sequence>
<dbReference type="Pfam" id="PF01015">
    <property type="entry name" value="Ribosomal_S3Ae"/>
    <property type="match status" value="1"/>
</dbReference>
<evidence type="ECO:0000256" key="4">
    <source>
        <dbReference type="SAM" id="MobiDB-lite"/>
    </source>
</evidence>
<dbReference type="GO" id="GO:0006412">
    <property type="term" value="P:translation"/>
    <property type="evidence" value="ECO:0007669"/>
    <property type="project" value="InterPro"/>
</dbReference>
<dbReference type="GO" id="GO:0005840">
    <property type="term" value="C:ribosome"/>
    <property type="evidence" value="ECO:0007669"/>
    <property type="project" value="UniProtKB-KW"/>
</dbReference>
<keyword evidence="3" id="KW-0687">Ribonucleoprotein</keyword>
<dbReference type="VEuPathDB" id="MicrosporidiaDB:EHP00_1641"/>
<dbReference type="AlphaFoldDB" id="A0A1W0E9H0"/>
<dbReference type="EMBL" id="MNPJ01000002">
    <property type="protein sequence ID" value="OQS55809.1"/>
    <property type="molecule type" value="Genomic_DNA"/>
</dbReference>
<dbReference type="SMART" id="SM01397">
    <property type="entry name" value="Ribosomal_S3Ae"/>
    <property type="match status" value="1"/>
</dbReference>
<keyword evidence="1" id="KW-0963">Cytoplasm</keyword>
<dbReference type="OrthoDB" id="9834376at2759"/>
<feature type="region of interest" description="Disordered" evidence="4">
    <location>
        <begin position="1"/>
        <end position="21"/>
    </location>
</feature>
<protein>
    <submittedName>
        <fullName evidence="5">RPS1</fullName>
    </submittedName>
</protein>
<keyword evidence="6" id="KW-1185">Reference proteome</keyword>
<dbReference type="STRING" id="646526.A0A1W0E9H0"/>
<proteinExistence type="predicted"/>
<evidence type="ECO:0000256" key="3">
    <source>
        <dbReference type="ARBA" id="ARBA00023274"/>
    </source>
</evidence>